<gene>
    <name evidence="2" type="ORF">CPB84DRAFT_254733</name>
</gene>
<evidence type="ECO:0000313" key="3">
    <source>
        <dbReference type="Proteomes" id="UP000724874"/>
    </source>
</evidence>
<organism evidence="2 3">
    <name type="scientific">Gymnopilus junonius</name>
    <name type="common">Spectacular rustgill mushroom</name>
    <name type="synonym">Gymnopilus spectabilis subsp. junonius</name>
    <dbReference type="NCBI Taxonomy" id="109634"/>
    <lineage>
        <taxon>Eukaryota</taxon>
        <taxon>Fungi</taxon>
        <taxon>Dikarya</taxon>
        <taxon>Basidiomycota</taxon>
        <taxon>Agaricomycotina</taxon>
        <taxon>Agaricomycetes</taxon>
        <taxon>Agaricomycetidae</taxon>
        <taxon>Agaricales</taxon>
        <taxon>Agaricineae</taxon>
        <taxon>Hymenogastraceae</taxon>
        <taxon>Gymnopilus</taxon>
    </lineage>
</organism>
<dbReference type="Proteomes" id="UP000724874">
    <property type="component" value="Unassembled WGS sequence"/>
</dbReference>
<keyword evidence="3" id="KW-1185">Reference proteome</keyword>
<dbReference type="AlphaFoldDB" id="A0A9P5NC42"/>
<feature type="compositionally biased region" description="Basic and acidic residues" evidence="1">
    <location>
        <begin position="257"/>
        <end position="269"/>
    </location>
</feature>
<comment type="caution">
    <text evidence="2">The sequence shown here is derived from an EMBL/GenBank/DDBJ whole genome shotgun (WGS) entry which is preliminary data.</text>
</comment>
<evidence type="ECO:0000313" key="2">
    <source>
        <dbReference type="EMBL" id="KAF8881297.1"/>
    </source>
</evidence>
<proteinExistence type="predicted"/>
<dbReference type="EMBL" id="JADNYJ010000133">
    <property type="protein sequence ID" value="KAF8881297.1"/>
    <property type="molecule type" value="Genomic_DNA"/>
</dbReference>
<accession>A0A9P5NC42</accession>
<feature type="region of interest" description="Disordered" evidence="1">
    <location>
        <begin position="246"/>
        <end position="270"/>
    </location>
</feature>
<evidence type="ECO:0000256" key="1">
    <source>
        <dbReference type="SAM" id="MobiDB-lite"/>
    </source>
</evidence>
<reference evidence="2" key="1">
    <citation type="submission" date="2020-11" db="EMBL/GenBank/DDBJ databases">
        <authorList>
            <consortium name="DOE Joint Genome Institute"/>
            <person name="Ahrendt S."/>
            <person name="Riley R."/>
            <person name="Andreopoulos W."/>
            <person name="LaButti K."/>
            <person name="Pangilinan J."/>
            <person name="Ruiz-duenas F.J."/>
            <person name="Barrasa J.M."/>
            <person name="Sanchez-Garcia M."/>
            <person name="Camarero S."/>
            <person name="Miyauchi S."/>
            <person name="Serrano A."/>
            <person name="Linde D."/>
            <person name="Babiker R."/>
            <person name="Drula E."/>
            <person name="Ayuso-Fernandez I."/>
            <person name="Pacheco R."/>
            <person name="Padilla G."/>
            <person name="Ferreira P."/>
            <person name="Barriuso J."/>
            <person name="Kellner H."/>
            <person name="Castanera R."/>
            <person name="Alfaro M."/>
            <person name="Ramirez L."/>
            <person name="Pisabarro A.G."/>
            <person name="Kuo A."/>
            <person name="Tritt A."/>
            <person name="Lipzen A."/>
            <person name="He G."/>
            <person name="Yan M."/>
            <person name="Ng V."/>
            <person name="Cullen D."/>
            <person name="Martin F."/>
            <person name="Rosso M.-N."/>
            <person name="Henrissat B."/>
            <person name="Hibbett D."/>
            <person name="Martinez A.T."/>
            <person name="Grigoriev I.V."/>
        </authorList>
    </citation>
    <scope>NUCLEOTIDE SEQUENCE</scope>
    <source>
        <strain evidence="2">AH 44721</strain>
    </source>
</reference>
<name>A0A9P5NC42_GYMJU</name>
<sequence length="335" mass="38325">MQKDIQEDIEHNLRNAVQCRFDELLKYFLYLILKEDSKEKDALDKVQDKIEELQWKRHYIYENDGREKKISVNTGLELSIEDSDNGTQEEKGFITSRDDILDGLLRRAFDVVQPIADNTEAKTSLTAFAAAFQSAQTVFYSSYVRLCNDVLDRLRVVAGDLPVRDPDMLDIQFQHDNCYPSVIISSTKALLNAHRNSNPDFTKPPPSKLPWQVTLASMEFDVHKDRYPEGIVTYLECHVFTKDTGNHSSFETSNNQTKDKDELEGDNKMHIKRSRNGAIVEGDEGSLQPRGRVLLLLCLLETKGIHAEALLLGRSLLNRTPQKPRHTASNVRHMH</sequence>
<protein>
    <submittedName>
        <fullName evidence="2">Uncharacterized protein</fullName>
    </submittedName>
</protein>
<feature type="compositionally biased region" description="Polar residues" evidence="1">
    <location>
        <begin position="246"/>
        <end position="256"/>
    </location>
</feature>